<feature type="domain" description="Flavinylation-associated cytochrome" evidence="2">
    <location>
        <begin position="12"/>
        <end position="57"/>
    </location>
</feature>
<dbReference type="AlphaFoldDB" id="A0A0S4R3D0"/>
<evidence type="ECO:0000313" key="4">
    <source>
        <dbReference type="Proteomes" id="UP000052237"/>
    </source>
</evidence>
<evidence type="ECO:0000313" key="3">
    <source>
        <dbReference type="EMBL" id="CUU68314.1"/>
    </source>
</evidence>
<reference evidence="3 4" key="1">
    <citation type="submission" date="2015-11" db="EMBL/GenBank/DDBJ databases">
        <authorList>
            <consortium name="Pathogen Informatics"/>
        </authorList>
    </citation>
    <scope>NUCLEOTIDE SEQUENCE [LARGE SCALE GENOMIC DNA]</scope>
    <source>
        <strain evidence="3 4">006A-0059</strain>
    </source>
</reference>
<evidence type="ECO:0000259" key="2">
    <source>
        <dbReference type="Pfam" id="PF14358"/>
    </source>
</evidence>
<sequence length="158" mass="17497">MKISKPVGTTSTIVTFVVVGITGILMFFDIKSSGIKVLHEYVGMAMVIACVLHIMANLTPFKKYFVGKKLAIMSVLFAASVVFIAATPNNPKPPLKDVYQNFTNLNLSTAEKIFGTNESLFNEYLNKNGLKFEDISVKEFAAKNNIKENDLVKKLLNK</sequence>
<organism evidence="3 4">
    <name type="scientific">Campylobacter hyointestinalis subsp. hyointestinalis</name>
    <dbReference type="NCBI Taxonomy" id="91352"/>
    <lineage>
        <taxon>Bacteria</taxon>
        <taxon>Pseudomonadati</taxon>
        <taxon>Campylobacterota</taxon>
        <taxon>Epsilonproteobacteria</taxon>
        <taxon>Campylobacterales</taxon>
        <taxon>Campylobacteraceae</taxon>
        <taxon>Campylobacter</taxon>
    </lineage>
</organism>
<dbReference type="Pfam" id="PF14358">
    <property type="entry name" value="DUF4405"/>
    <property type="match status" value="1"/>
</dbReference>
<dbReference type="RefSeq" id="WP_059434861.1">
    <property type="nucleotide sequence ID" value="NZ_FAVB01000001.1"/>
</dbReference>
<evidence type="ECO:0000256" key="1">
    <source>
        <dbReference type="SAM" id="Phobius"/>
    </source>
</evidence>
<keyword evidence="4" id="KW-1185">Reference proteome</keyword>
<protein>
    <recommendedName>
        <fullName evidence="2">Flavinylation-associated cytochrome domain-containing protein</fullName>
    </recommendedName>
</protein>
<proteinExistence type="predicted"/>
<comment type="caution">
    <text evidence="3">The sequence shown here is derived from an EMBL/GenBank/DDBJ whole genome shotgun (WGS) entry which is preliminary data.</text>
</comment>
<keyword evidence="1" id="KW-0472">Membrane</keyword>
<dbReference type="InterPro" id="IPR025517">
    <property type="entry name" value="DUF4405"/>
</dbReference>
<keyword evidence="1" id="KW-1133">Transmembrane helix</keyword>
<dbReference type="EMBL" id="FAVB01000001">
    <property type="protein sequence ID" value="CUU68314.1"/>
    <property type="molecule type" value="Genomic_DNA"/>
</dbReference>
<dbReference type="Proteomes" id="UP000052237">
    <property type="component" value="Unassembled WGS sequence"/>
</dbReference>
<keyword evidence="1" id="KW-0812">Transmembrane</keyword>
<feature type="transmembrane region" description="Helical" evidence="1">
    <location>
        <begin position="40"/>
        <end position="58"/>
    </location>
</feature>
<name>A0A0S4R3D0_CAMHY</name>
<gene>
    <name evidence="3" type="ORF">ERS686654_00074</name>
</gene>
<feature type="transmembrane region" description="Helical" evidence="1">
    <location>
        <begin position="70"/>
        <end position="87"/>
    </location>
</feature>
<feature type="transmembrane region" description="Helical" evidence="1">
    <location>
        <begin position="7"/>
        <end position="28"/>
    </location>
</feature>
<accession>A0A0S4R3D0</accession>